<gene>
    <name evidence="1" type="ORF">Sradi_4777300</name>
</gene>
<evidence type="ECO:0000313" key="1">
    <source>
        <dbReference type="EMBL" id="KAL0335654.1"/>
    </source>
</evidence>
<name>A0AAW2MVX8_SESRA</name>
<comment type="caution">
    <text evidence="1">The sequence shown here is derived from an EMBL/GenBank/DDBJ whole genome shotgun (WGS) entry which is preliminary data.</text>
</comment>
<sequence>MANWQLQILPGGCTARVKIMNAKAAARAVLLASHPGPNIENAKTPIAAQPICATNMLYFCKSERNSCFNS</sequence>
<protein>
    <submittedName>
        <fullName evidence="1">Uncharacterized protein</fullName>
    </submittedName>
</protein>
<organism evidence="1">
    <name type="scientific">Sesamum radiatum</name>
    <name type="common">Black benniseed</name>
    <dbReference type="NCBI Taxonomy" id="300843"/>
    <lineage>
        <taxon>Eukaryota</taxon>
        <taxon>Viridiplantae</taxon>
        <taxon>Streptophyta</taxon>
        <taxon>Embryophyta</taxon>
        <taxon>Tracheophyta</taxon>
        <taxon>Spermatophyta</taxon>
        <taxon>Magnoliopsida</taxon>
        <taxon>eudicotyledons</taxon>
        <taxon>Gunneridae</taxon>
        <taxon>Pentapetalae</taxon>
        <taxon>asterids</taxon>
        <taxon>lamiids</taxon>
        <taxon>Lamiales</taxon>
        <taxon>Pedaliaceae</taxon>
        <taxon>Sesamum</taxon>
    </lineage>
</organism>
<reference evidence="1" key="1">
    <citation type="submission" date="2020-06" db="EMBL/GenBank/DDBJ databases">
        <authorList>
            <person name="Li T."/>
            <person name="Hu X."/>
            <person name="Zhang T."/>
            <person name="Song X."/>
            <person name="Zhang H."/>
            <person name="Dai N."/>
            <person name="Sheng W."/>
            <person name="Hou X."/>
            <person name="Wei L."/>
        </authorList>
    </citation>
    <scope>NUCLEOTIDE SEQUENCE</scope>
    <source>
        <strain evidence="1">G02</strain>
        <tissue evidence="1">Leaf</tissue>
    </source>
</reference>
<accession>A0AAW2MVX8</accession>
<reference evidence="1" key="2">
    <citation type="journal article" date="2024" name="Plant">
        <title>Genomic evolution and insights into agronomic trait innovations of Sesamum species.</title>
        <authorList>
            <person name="Miao H."/>
            <person name="Wang L."/>
            <person name="Qu L."/>
            <person name="Liu H."/>
            <person name="Sun Y."/>
            <person name="Le M."/>
            <person name="Wang Q."/>
            <person name="Wei S."/>
            <person name="Zheng Y."/>
            <person name="Lin W."/>
            <person name="Duan Y."/>
            <person name="Cao H."/>
            <person name="Xiong S."/>
            <person name="Wang X."/>
            <person name="Wei L."/>
            <person name="Li C."/>
            <person name="Ma Q."/>
            <person name="Ju M."/>
            <person name="Zhao R."/>
            <person name="Li G."/>
            <person name="Mu C."/>
            <person name="Tian Q."/>
            <person name="Mei H."/>
            <person name="Zhang T."/>
            <person name="Gao T."/>
            <person name="Zhang H."/>
        </authorList>
    </citation>
    <scope>NUCLEOTIDE SEQUENCE</scope>
    <source>
        <tissue evidence="1">Leaf</tissue>
    </source>
</reference>
<dbReference type="EMBL" id="JACGWJ010000021">
    <property type="protein sequence ID" value="KAL0335654.1"/>
    <property type="molecule type" value="Genomic_DNA"/>
</dbReference>
<dbReference type="AlphaFoldDB" id="A0AAW2MVX8"/>
<proteinExistence type="predicted"/>